<accession>A0AA38NX85</accession>
<keyword evidence="3" id="KW-1185">Reference proteome</keyword>
<evidence type="ECO:0000313" key="3">
    <source>
        <dbReference type="Proteomes" id="UP001163846"/>
    </source>
</evidence>
<dbReference type="AlphaFoldDB" id="A0AA38NX85"/>
<evidence type="ECO:0000256" key="1">
    <source>
        <dbReference type="SAM" id="MobiDB-lite"/>
    </source>
</evidence>
<feature type="non-terminal residue" evidence="2">
    <location>
        <position position="572"/>
    </location>
</feature>
<sequence length="572" mass="65239">ESTDIANVRAYVLTHDPHHYSTFRETACVEWQDLEKWSLEAEEDLRRRFGSEGEVISEDDQVQEEPENIASGFDVLTWPNEEDNPAPSSPQHLVDYISSPPPQGPGTIEGINEATEDKEPGKSRPHQTRIETEDEGRAQKAYETENDEDHPREEQEGLDNDEAEDAEDNNPKNPSHLSHCVKEELDAAQAEYEAKVASIADRANKSVHACWHYLNEVILVPRETNSWNAFQSWYGVHGEYCRPKSMELGEWTAFVAKKYQDILDSKLPPEDQHNEDLKSEIFAEYIKWFEEHHDTYVEKKKVEGKFHGTVKTMLKPLFALGKQLYRNTGAHLLGHLVITDRDAQRKSRSVTWGCTDIVKQVIEEHAVDLRTQLTDIDALVRGKEMNMRGISKELAKLSTACFKTQTDSGPRDRDRQVISASFAYDVERCIGIKTIKLTPGQFAKHAYKYHVRVINWPVGLPFFNTGEGDLHSMSAIDIKKVAGPRIAQISRKVNGEEDEEGEKCFEVVKWNDDEIELNLKDQAKIPMVSDTEGKVIVTVSYSSLYQDEMQELQERSGNYNDEGIPQERGYTT</sequence>
<evidence type="ECO:0000313" key="2">
    <source>
        <dbReference type="EMBL" id="KAJ3832313.1"/>
    </source>
</evidence>
<protein>
    <submittedName>
        <fullName evidence="2">Uncharacterized protein</fullName>
    </submittedName>
</protein>
<feature type="compositionally biased region" description="Basic and acidic residues" evidence="1">
    <location>
        <begin position="115"/>
        <end position="155"/>
    </location>
</feature>
<dbReference type="EMBL" id="MU807002">
    <property type="protein sequence ID" value="KAJ3832313.1"/>
    <property type="molecule type" value="Genomic_DNA"/>
</dbReference>
<comment type="caution">
    <text evidence="2">The sequence shown here is derived from an EMBL/GenBank/DDBJ whole genome shotgun (WGS) entry which is preliminary data.</text>
</comment>
<feature type="region of interest" description="Disordered" evidence="1">
    <location>
        <begin position="76"/>
        <end position="177"/>
    </location>
</feature>
<gene>
    <name evidence="2" type="ORF">F5878DRAFT_666693</name>
</gene>
<feature type="compositionally biased region" description="Acidic residues" evidence="1">
    <location>
        <begin position="156"/>
        <end position="168"/>
    </location>
</feature>
<organism evidence="2 3">
    <name type="scientific">Lentinula raphanica</name>
    <dbReference type="NCBI Taxonomy" id="153919"/>
    <lineage>
        <taxon>Eukaryota</taxon>
        <taxon>Fungi</taxon>
        <taxon>Dikarya</taxon>
        <taxon>Basidiomycota</taxon>
        <taxon>Agaricomycotina</taxon>
        <taxon>Agaricomycetes</taxon>
        <taxon>Agaricomycetidae</taxon>
        <taxon>Agaricales</taxon>
        <taxon>Marasmiineae</taxon>
        <taxon>Omphalotaceae</taxon>
        <taxon>Lentinula</taxon>
    </lineage>
</organism>
<dbReference type="Proteomes" id="UP001163846">
    <property type="component" value="Unassembled WGS sequence"/>
</dbReference>
<proteinExistence type="predicted"/>
<reference evidence="2" key="1">
    <citation type="submission" date="2022-08" db="EMBL/GenBank/DDBJ databases">
        <authorList>
            <consortium name="DOE Joint Genome Institute"/>
            <person name="Min B."/>
            <person name="Riley R."/>
            <person name="Sierra-Patev S."/>
            <person name="Naranjo-Ortiz M."/>
            <person name="Looney B."/>
            <person name="Konkel Z."/>
            <person name="Slot J.C."/>
            <person name="Sakamoto Y."/>
            <person name="Steenwyk J.L."/>
            <person name="Rokas A."/>
            <person name="Carro J."/>
            <person name="Camarero S."/>
            <person name="Ferreira P."/>
            <person name="Molpeceres G."/>
            <person name="Ruiz-Duenas F.J."/>
            <person name="Serrano A."/>
            <person name="Henrissat B."/>
            <person name="Drula E."/>
            <person name="Hughes K.W."/>
            <person name="Mata J.L."/>
            <person name="Ishikawa N.K."/>
            <person name="Vargas-Isla R."/>
            <person name="Ushijima S."/>
            <person name="Smith C.A."/>
            <person name="Ahrendt S."/>
            <person name="Andreopoulos W."/>
            <person name="He G."/>
            <person name="Labutti K."/>
            <person name="Lipzen A."/>
            <person name="Ng V."/>
            <person name="Sandor L."/>
            <person name="Barry K."/>
            <person name="Martinez A.T."/>
            <person name="Xiao Y."/>
            <person name="Gibbons J.G."/>
            <person name="Terashima K."/>
            <person name="Hibbett D.S."/>
            <person name="Grigoriev I.V."/>
        </authorList>
    </citation>
    <scope>NUCLEOTIDE SEQUENCE</scope>
    <source>
        <strain evidence="2">TFB9207</strain>
    </source>
</reference>
<name>A0AA38NX85_9AGAR</name>